<keyword evidence="1 4" id="KW-0808">Transferase</keyword>
<dbReference type="InterPro" id="IPR001296">
    <property type="entry name" value="Glyco_trans_1"/>
</dbReference>
<dbReference type="Pfam" id="PF13439">
    <property type="entry name" value="Glyco_transf_4"/>
    <property type="match status" value="1"/>
</dbReference>
<feature type="domain" description="Glycosyltransferase subfamily 4-like N-terminal" evidence="3">
    <location>
        <begin position="12"/>
        <end position="187"/>
    </location>
</feature>
<dbReference type="EMBL" id="LKGI01000059">
    <property type="protein sequence ID" value="RNE30664.1"/>
    <property type="molecule type" value="Genomic_DNA"/>
</dbReference>
<dbReference type="Pfam" id="PF00534">
    <property type="entry name" value="Glycos_transf_1"/>
    <property type="match status" value="1"/>
</dbReference>
<evidence type="ECO:0000256" key="1">
    <source>
        <dbReference type="ARBA" id="ARBA00022679"/>
    </source>
</evidence>
<dbReference type="EC" id="2.4.1.292" evidence="4"/>
<dbReference type="RefSeq" id="WP_123019581.1">
    <property type="nucleotide sequence ID" value="NZ_LKGI01000059.1"/>
</dbReference>
<evidence type="ECO:0000259" key="2">
    <source>
        <dbReference type="Pfam" id="PF00534"/>
    </source>
</evidence>
<dbReference type="CDD" id="cd03801">
    <property type="entry name" value="GT4_PimA-like"/>
    <property type="match status" value="1"/>
</dbReference>
<comment type="caution">
    <text evidence="4">The sequence shown here is derived from an EMBL/GenBank/DDBJ whole genome shotgun (WGS) entry which is preliminary data.</text>
</comment>
<dbReference type="PANTHER" id="PTHR46401:SF2">
    <property type="entry name" value="GLYCOSYLTRANSFERASE WBBK-RELATED"/>
    <property type="match status" value="1"/>
</dbReference>
<gene>
    <name evidence="4" type="ORF">FAM6012_01523</name>
</gene>
<dbReference type="GO" id="GO:0016757">
    <property type="term" value="F:glycosyltransferase activity"/>
    <property type="evidence" value="ECO:0007669"/>
    <property type="project" value="UniProtKB-KW"/>
</dbReference>
<sequence>MKVCFAYSLFGMGGIERSIQLLTNQLEQNGISTFVWARSSETSFFDMQERLFGGVQEPSNLKKSIARVRKLSQISKYHQIHVTDFFGYFIDPLVSFIRSREIDVLVCNDTNFISMIPYIKNRLPNVKIVAWTHVEVTKLIEDVSKAFYLHDYIVGLQTADAVVVLNHTDKAVFSAFGVGSRIIHNGIILPTSKDVSLSDSNRIAFTARPDVAKGLEDLGQLATQKEFKWHISVAGFSKKEFNVMTHRRFDPALVSKNISFFGSIQGSKLKQHYQGASLVLSLSYFEGMSLALLEGMSYGLIPISYGHAGAKEIMTGELAKLISPIHDFQGIQQSLDWLRQNSSQSRILSKLARQRATEFTLQVFSNEWTNLLNGL</sequence>
<accession>A0A8B3GS40</accession>
<feature type="domain" description="Glycosyl transferase family 1" evidence="2">
    <location>
        <begin position="198"/>
        <end position="354"/>
    </location>
</feature>
<protein>
    <submittedName>
        <fullName evidence="4">DiNAcBac-PP-undecaprenol alpha-1,4-N-acetyl-D-galactosaminyltransferase</fullName>
        <ecNumber evidence="4">2.4.1.292</ecNumber>
    </submittedName>
</protein>
<dbReference type="SUPFAM" id="SSF53756">
    <property type="entry name" value="UDP-Glycosyltransferase/glycogen phosphorylase"/>
    <property type="match status" value="1"/>
</dbReference>
<reference evidence="4 5" key="1">
    <citation type="journal article" date="2018" name="Front. Microbiol.">
        <title>Conversion of Methionine to Cysteine in Lactobacillus paracasei Depends on the Highly Mobile cysK-ctl-cysE Gene Cluster.</title>
        <authorList>
            <person name="Wuthrich D."/>
            <person name="Irmler S."/>
            <person name="Berthoud H."/>
            <person name="Guggenbuhl B."/>
            <person name="Eugster E."/>
            <person name="Bruggmann R."/>
        </authorList>
    </citation>
    <scope>NUCLEOTIDE SEQUENCE [LARGE SCALE GENOMIC DNA]</scope>
    <source>
        <strain evidence="4 5">FAM6012</strain>
    </source>
</reference>
<keyword evidence="4" id="KW-0328">Glycosyltransferase</keyword>
<dbReference type="Proteomes" id="UP000284123">
    <property type="component" value="Unassembled WGS sequence"/>
</dbReference>
<evidence type="ECO:0000259" key="3">
    <source>
        <dbReference type="Pfam" id="PF13439"/>
    </source>
</evidence>
<name>A0A8B3GS40_LACPA</name>
<dbReference type="Gene3D" id="3.40.50.2000">
    <property type="entry name" value="Glycogen Phosphorylase B"/>
    <property type="match status" value="2"/>
</dbReference>
<dbReference type="InterPro" id="IPR028098">
    <property type="entry name" value="Glyco_trans_4-like_N"/>
</dbReference>
<dbReference type="GO" id="GO:0009103">
    <property type="term" value="P:lipopolysaccharide biosynthetic process"/>
    <property type="evidence" value="ECO:0007669"/>
    <property type="project" value="TreeGrafter"/>
</dbReference>
<evidence type="ECO:0000313" key="4">
    <source>
        <dbReference type="EMBL" id="RNE30664.1"/>
    </source>
</evidence>
<dbReference type="PANTHER" id="PTHR46401">
    <property type="entry name" value="GLYCOSYLTRANSFERASE WBBK-RELATED"/>
    <property type="match status" value="1"/>
</dbReference>
<evidence type="ECO:0000313" key="5">
    <source>
        <dbReference type="Proteomes" id="UP000284123"/>
    </source>
</evidence>
<proteinExistence type="predicted"/>
<organism evidence="4 5">
    <name type="scientific">Lacticaseibacillus paracasei</name>
    <name type="common">Lactobacillus paracasei</name>
    <dbReference type="NCBI Taxonomy" id="1597"/>
    <lineage>
        <taxon>Bacteria</taxon>
        <taxon>Bacillati</taxon>
        <taxon>Bacillota</taxon>
        <taxon>Bacilli</taxon>
        <taxon>Lactobacillales</taxon>
        <taxon>Lactobacillaceae</taxon>
        <taxon>Lacticaseibacillus</taxon>
    </lineage>
</organism>
<dbReference type="AlphaFoldDB" id="A0A8B3GS40"/>